<evidence type="ECO:0000256" key="1">
    <source>
        <dbReference type="SAM" id="MobiDB-lite"/>
    </source>
</evidence>
<accession>A0A554LHQ6</accession>
<protein>
    <submittedName>
        <fullName evidence="2">Uncharacterized protein</fullName>
    </submittedName>
</protein>
<dbReference type="AlphaFoldDB" id="A0A554LHQ6"/>
<feature type="non-terminal residue" evidence="2">
    <location>
        <position position="1"/>
    </location>
</feature>
<comment type="caution">
    <text evidence="2">The sequence shown here is derived from an EMBL/GenBank/DDBJ whole genome shotgun (WGS) entry which is preliminary data.</text>
</comment>
<gene>
    <name evidence="2" type="ORF">CEN89_728</name>
</gene>
<dbReference type="Proteomes" id="UP000315689">
    <property type="component" value="Unassembled WGS sequence"/>
</dbReference>
<proteinExistence type="predicted"/>
<name>A0A554LHQ6_9BACT</name>
<evidence type="ECO:0000313" key="3">
    <source>
        <dbReference type="Proteomes" id="UP000315689"/>
    </source>
</evidence>
<dbReference type="EMBL" id="VMGK01000031">
    <property type="protein sequence ID" value="TSC92377.1"/>
    <property type="molecule type" value="Genomic_DNA"/>
</dbReference>
<evidence type="ECO:0000313" key="2">
    <source>
        <dbReference type="EMBL" id="TSC92377.1"/>
    </source>
</evidence>
<feature type="region of interest" description="Disordered" evidence="1">
    <location>
        <begin position="1"/>
        <end position="21"/>
    </location>
</feature>
<sequence length="171" mass="18685">SPSAKKSGEARKQAGKKKKGCGENEFLSACQSAEGGQWGGSVSALPLARGRQNRKIFVSLIEKNLASRRLKKCLENFSVLLAEAKRRRTETLGGIQSAKSSGFCSKKVRISSNRHHHNEFDEFSASPSPSARVLAGRFASKLKGFLKSISSRPAARRRFIPQMQDIAAKPQ</sequence>
<organism evidence="2 3">
    <name type="scientific">Candidatus Berkelbacteria bacterium Licking1014_7</name>
    <dbReference type="NCBI Taxonomy" id="2017147"/>
    <lineage>
        <taxon>Bacteria</taxon>
        <taxon>Candidatus Berkelbacteria</taxon>
    </lineage>
</organism>
<reference evidence="2 3" key="1">
    <citation type="submission" date="2017-07" db="EMBL/GenBank/DDBJ databases">
        <title>Mechanisms for carbon and nitrogen cycling indicate functional differentiation within the Candidate Phyla Radiation.</title>
        <authorList>
            <person name="Danczak R.E."/>
            <person name="Johnston M.D."/>
            <person name="Kenah C."/>
            <person name="Slattery M."/>
            <person name="Wrighton K.C."/>
            <person name="Wilkins M.J."/>
        </authorList>
    </citation>
    <scope>NUCLEOTIDE SEQUENCE [LARGE SCALE GENOMIC DNA]</scope>
    <source>
        <strain evidence="2">Licking1014_7</strain>
    </source>
</reference>
<feature type="compositionally biased region" description="Basic and acidic residues" evidence="1">
    <location>
        <begin position="1"/>
        <end position="12"/>
    </location>
</feature>